<dbReference type="RefSeq" id="WP_119609697.1">
    <property type="nucleotide sequence ID" value="NZ_QXFH01000077.1"/>
</dbReference>
<evidence type="ECO:0000256" key="2">
    <source>
        <dbReference type="ARBA" id="ARBA00002923"/>
    </source>
</evidence>
<keyword evidence="9 17" id="KW-0378">Hydrolase</keyword>
<dbReference type="NCBIfam" id="NF009667">
    <property type="entry name" value="PRK13188.1"/>
    <property type="match status" value="1"/>
</dbReference>
<feature type="active site" description="Proton donor" evidence="17">
    <location>
        <position position="291"/>
    </location>
</feature>
<evidence type="ECO:0000256" key="3">
    <source>
        <dbReference type="ARBA" id="ARBA00004496"/>
    </source>
</evidence>
<dbReference type="HAMAP" id="MF_00406">
    <property type="entry name" value="FabZ"/>
    <property type="match status" value="1"/>
</dbReference>
<dbReference type="GO" id="GO:0006633">
    <property type="term" value="P:fatty acid biosynthetic process"/>
    <property type="evidence" value="ECO:0007669"/>
    <property type="project" value="UniProtKB-UniRule"/>
</dbReference>
<name>A0A3A1N4F2_9FLAO</name>
<comment type="similarity">
    <text evidence="16">In the C-terminal section; belongs to the thioester dehydratase family.</text>
</comment>
<dbReference type="NCBIfam" id="TIGR01750">
    <property type="entry name" value="fabZ"/>
    <property type="match status" value="1"/>
</dbReference>
<dbReference type="InterPro" id="IPR010084">
    <property type="entry name" value="FabZ"/>
</dbReference>
<dbReference type="Proteomes" id="UP000266067">
    <property type="component" value="Unassembled WGS sequence"/>
</dbReference>
<comment type="cofactor">
    <cofactor evidence="1 17">
        <name>Zn(2+)</name>
        <dbReference type="ChEBI" id="CHEBI:29105"/>
    </cofactor>
</comment>
<keyword evidence="5 18" id="KW-0963">Cytoplasm</keyword>
<dbReference type="GO" id="GO:0046872">
    <property type="term" value="F:metal ion binding"/>
    <property type="evidence" value="ECO:0007669"/>
    <property type="project" value="UniProtKB-KW"/>
</dbReference>
<dbReference type="InterPro" id="IPR020568">
    <property type="entry name" value="Ribosomal_Su5_D2-typ_SF"/>
</dbReference>
<comment type="similarity">
    <text evidence="17">Belongs to the LpxC family.</text>
</comment>
<keyword evidence="10 17" id="KW-0862">Zinc</keyword>
<evidence type="ECO:0000256" key="16">
    <source>
        <dbReference type="ARBA" id="ARBA00061355"/>
    </source>
</evidence>
<dbReference type="Pfam" id="PF07977">
    <property type="entry name" value="FabA"/>
    <property type="match status" value="1"/>
</dbReference>
<dbReference type="AlphaFoldDB" id="A0A3A1N4F2"/>
<evidence type="ECO:0000256" key="7">
    <source>
        <dbReference type="ARBA" id="ARBA00022556"/>
    </source>
</evidence>
<feature type="binding site" evidence="17">
    <location>
        <position position="268"/>
    </location>
    <ligand>
        <name>Zn(2+)</name>
        <dbReference type="ChEBI" id="CHEBI:29105"/>
    </ligand>
</feature>
<dbReference type="EMBL" id="QXFH01000077">
    <property type="protein sequence ID" value="RIV30837.1"/>
    <property type="molecule type" value="Genomic_DNA"/>
</dbReference>
<evidence type="ECO:0000256" key="8">
    <source>
        <dbReference type="ARBA" id="ARBA00022723"/>
    </source>
</evidence>
<comment type="caution">
    <text evidence="19">The sequence shown here is derived from an EMBL/GenBank/DDBJ whole genome shotgun (WGS) entry which is preliminary data.</text>
</comment>
<evidence type="ECO:0000256" key="5">
    <source>
        <dbReference type="ARBA" id="ARBA00022490"/>
    </source>
</evidence>
<evidence type="ECO:0000313" key="19">
    <source>
        <dbReference type="EMBL" id="RIV30837.1"/>
    </source>
</evidence>
<dbReference type="InterPro" id="IPR011334">
    <property type="entry name" value="UDP-acyl_GlcNac_deAcase_C"/>
</dbReference>
<dbReference type="GO" id="GO:0005737">
    <property type="term" value="C:cytoplasm"/>
    <property type="evidence" value="ECO:0007669"/>
    <property type="project" value="UniProtKB-SubCell"/>
</dbReference>
<keyword evidence="20" id="KW-1185">Reference proteome</keyword>
<dbReference type="PANTHER" id="PTHR33694:SF1">
    <property type="entry name" value="UDP-3-O-ACYL-N-ACETYLGLUCOSAMINE DEACETYLASE 1, MITOCHONDRIAL-RELATED"/>
    <property type="match status" value="1"/>
</dbReference>
<evidence type="ECO:0000256" key="17">
    <source>
        <dbReference type="HAMAP-Rule" id="MF_00388"/>
    </source>
</evidence>
<organism evidence="19 20">
    <name type="scientific">Flagellimonas lutimaris</name>
    <dbReference type="NCBI Taxonomy" id="475082"/>
    <lineage>
        <taxon>Bacteria</taxon>
        <taxon>Pseudomonadati</taxon>
        <taxon>Bacteroidota</taxon>
        <taxon>Flavobacteriia</taxon>
        <taxon>Flavobacteriales</taxon>
        <taxon>Flavobacteriaceae</taxon>
        <taxon>Flagellimonas</taxon>
    </lineage>
</organism>
<dbReference type="InterPro" id="IPR013114">
    <property type="entry name" value="FabA_FabZ"/>
</dbReference>
<evidence type="ECO:0000256" key="15">
    <source>
        <dbReference type="ARBA" id="ARBA00061221"/>
    </source>
</evidence>
<evidence type="ECO:0000256" key="18">
    <source>
        <dbReference type="HAMAP-Rule" id="MF_00406"/>
    </source>
</evidence>
<dbReference type="InterPro" id="IPR004463">
    <property type="entry name" value="UDP-acyl_GlcNac_deAcase"/>
</dbReference>
<dbReference type="Pfam" id="PF03331">
    <property type="entry name" value="LpxC"/>
    <property type="match status" value="2"/>
</dbReference>
<evidence type="ECO:0000256" key="10">
    <source>
        <dbReference type="ARBA" id="ARBA00022833"/>
    </source>
</evidence>
<evidence type="ECO:0000256" key="12">
    <source>
        <dbReference type="ARBA" id="ARBA00023239"/>
    </source>
</evidence>
<protein>
    <recommendedName>
        <fullName evidence="17 18">Multifunctional fusion protein</fullName>
    </recommendedName>
    <domain>
        <recommendedName>
            <fullName evidence="18">3-hydroxyacyl-[acyl-carrier-protein] dehydratase FabZ</fullName>
            <ecNumber evidence="18">4.2.1.59</ecNumber>
        </recommendedName>
        <alternativeName>
            <fullName evidence="18">(3R)-hydroxymyristoyl-[acyl-carrier-protein] dehydratase</fullName>
        </alternativeName>
        <alternativeName>
            <fullName evidence="18">Beta-hydroxyacyl-ACP dehydratase</fullName>
            <shortName evidence="18">(3R)-hydroxymyristoyl-ACP dehydrase</shortName>
        </alternativeName>
    </domain>
    <domain>
        <recommendedName>
            <fullName evidence="17">UDP-3-O-acyl-N-acetylglucosamine deacetylase</fullName>
            <shortName evidence="17">UDP-3-O-acyl-GlcNAc deacetylase</shortName>
            <ecNumber evidence="17">3.5.1.108</ecNumber>
        </recommendedName>
        <alternativeName>
            <fullName evidence="17">UDP-3-O-[R-3-hydroxymyristoyl]-N-acetylglucosamine deacetylase</fullName>
        </alternativeName>
    </domain>
</protein>
<dbReference type="EC" id="4.2.1.59" evidence="18"/>
<evidence type="ECO:0000256" key="1">
    <source>
        <dbReference type="ARBA" id="ARBA00001947"/>
    </source>
</evidence>
<dbReference type="GO" id="GO:0103117">
    <property type="term" value="F:UDP-3-O-acyl-N-acetylglucosamine deacetylase activity"/>
    <property type="evidence" value="ECO:0007669"/>
    <property type="project" value="UniProtKB-UniRule"/>
</dbReference>
<dbReference type="InterPro" id="IPR015870">
    <property type="entry name" value="UDP-acyl_N-AcGlcN_deAcase_N"/>
</dbReference>
<dbReference type="EC" id="3.5.1.108" evidence="17"/>
<dbReference type="Gene3D" id="3.30.1700.10">
    <property type="entry name" value="lpxc deacetylase, domain 2"/>
    <property type="match status" value="1"/>
</dbReference>
<dbReference type="InterPro" id="IPR029069">
    <property type="entry name" value="HotDog_dom_sf"/>
</dbReference>
<dbReference type="Gene3D" id="3.10.129.10">
    <property type="entry name" value="Hotdog Thioesterase"/>
    <property type="match status" value="1"/>
</dbReference>
<comment type="catalytic activity">
    <reaction evidence="18">
        <text>a (3R)-hydroxyacyl-[ACP] = a (2E)-enoyl-[ACP] + H2O</text>
        <dbReference type="Rhea" id="RHEA:13097"/>
        <dbReference type="Rhea" id="RHEA-COMP:9925"/>
        <dbReference type="Rhea" id="RHEA-COMP:9945"/>
        <dbReference type="ChEBI" id="CHEBI:15377"/>
        <dbReference type="ChEBI" id="CHEBI:78784"/>
        <dbReference type="ChEBI" id="CHEBI:78827"/>
        <dbReference type="EC" id="4.2.1.59"/>
    </reaction>
</comment>
<comment type="similarity">
    <text evidence="15">In the N-terminal section; belongs to the LpxC family.</text>
</comment>
<dbReference type="UniPathway" id="UPA00359">
    <property type="reaction ID" value="UER00478"/>
</dbReference>
<dbReference type="CDD" id="cd01288">
    <property type="entry name" value="FabZ"/>
    <property type="match status" value="1"/>
</dbReference>
<evidence type="ECO:0000313" key="20">
    <source>
        <dbReference type="Proteomes" id="UP000266067"/>
    </source>
</evidence>
<dbReference type="PANTHER" id="PTHR33694">
    <property type="entry name" value="UDP-3-O-ACYL-N-ACETYLGLUCOSAMINE DEACETYLASE 1, MITOCHONDRIAL-RELATED"/>
    <property type="match status" value="1"/>
</dbReference>
<keyword evidence="8 17" id="KW-0479">Metal-binding</keyword>
<keyword evidence="11 17" id="KW-0443">Lipid metabolism</keyword>
<feature type="binding site" evidence="17">
    <location>
        <position position="264"/>
    </location>
    <ligand>
        <name>Zn(2+)</name>
        <dbReference type="ChEBI" id="CHEBI:29105"/>
    </ligand>
</feature>
<dbReference type="GO" id="GO:0009245">
    <property type="term" value="P:lipid A biosynthetic process"/>
    <property type="evidence" value="ECO:0007669"/>
    <property type="project" value="UniProtKB-UniRule"/>
</dbReference>
<dbReference type="NCBIfam" id="NF000582">
    <property type="entry name" value="PRK00006.1"/>
    <property type="match status" value="1"/>
</dbReference>
<reference evidence="19 20" key="1">
    <citation type="submission" date="2018-08" db="EMBL/GenBank/DDBJ databases">
        <title>Proposal of Muricauda 72 sp.nov. and Muricauda NH166 sp.nov., isolated from seawater.</title>
        <authorList>
            <person name="Cheng H."/>
            <person name="Wu Y.-H."/>
            <person name="Guo L.-L."/>
            <person name="Xu X.-W."/>
        </authorList>
    </citation>
    <scope>NUCLEOTIDE SEQUENCE [LARGE SCALE GENOMIC DNA]</scope>
    <source>
        <strain evidence="19 20">KCTC 22173</strain>
    </source>
</reference>
<comment type="function">
    <text evidence="2 17">Catalyzes the hydrolysis of UDP-3-O-myristoyl-N-acetylglucosamine to form UDP-3-O-myristoylglucosamine and acetate, the committed step in lipid A biosynthesis.</text>
</comment>
<evidence type="ECO:0000256" key="11">
    <source>
        <dbReference type="ARBA" id="ARBA00023098"/>
    </source>
</evidence>
<comment type="subcellular location">
    <subcellularLocation>
        <location evidence="3 18">Cytoplasm</location>
    </subcellularLocation>
</comment>
<dbReference type="SUPFAM" id="SSF54211">
    <property type="entry name" value="Ribosomal protein S5 domain 2-like"/>
    <property type="match status" value="2"/>
</dbReference>
<keyword evidence="7 17" id="KW-0441">Lipid A biosynthesis</keyword>
<keyword evidence="6 17" id="KW-0444">Lipid biosynthesis</keyword>
<evidence type="ECO:0000256" key="9">
    <source>
        <dbReference type="ARBA" id="ARBA00022801"/>
    </source>
</evidence>
<dbReference type="GO" id="GO:0019171">
    <property type="term" value="F:(3R)-hydroxyacyl-[acyl-carrier-protein] dehydratase activity"/>
    <property type="evidence" value="ECO:0007669"/>
    <property type="project" value="UniProtKB-EC"/>
</dbReference>
<evidence type="ECO:0000256" key="6">
    <source>
        <dbReference type="ARBA" id="ARBA00022516"/>
    </source>
</evidence>
<accession>A0A3A1N4F2</accession>
<dbReference type="GO" id="GO:0016020">
    <property type="term" value="C:membrane"/>
    <property type="evidence" value="ECO:0007669"/>
    <property type="project" value="GOC"/>
</dbReference>
<dbReference type="NCBIfam" id="TIGR00325">
    <property type="entry name" value="lpxC"/>
    <property type="match status" value="1"/>
</dbReference>
<comment type="similarity">
    <text evidence="18">Belongs to the thioester dehydratase family. FabZ subfamily.</text>
</comment>
<evidence type="ECO:0000256" key="14">
    <source>
        <dbReference type="ARBA" id="ARBA00025049"/>
    </source>
</evidence>
<dbReference type="FunFam" id="3.10.129.10:FF:000001">
    <property type="entry name" value="3-hydroxyacyl-[acyl-carrier-protein] dehydratase FabZ"/>
    <property type="match status" value="1"/>
</dbReference>
<feature type="active site" evidence="18">
    <location>
        <position position="369"/>
    </location>
</feature>
<comment type="catalytic activity">
    <reaction evidence="13 17">
        <text>a UDP-3-O-[(3R)-3-hydroxyacyl]-N-acetyl-alpha-D-glucosamine + H2O = a UDP-3-O-[(3R)-3-hydroxyacyl]-alpha-D-glucosamine + acetate</text>
        <dbReference type="Rhea" id="RHEA:67816"/>
        <dbReference type="ChEBI" id="CHEBI:15377"/>
        <dbReference type="ChEBI" id="CHEBI:30089"/>
        <dbReference type="ChEBI" id="CHEBI:137740"/>
        <dbReference type="ChEBI" id="CHEBI:173225"/>
        <dbReference type="EC" id="3.5.1.108"/>
    </reaction>
</comment>
<comment type="function">
    <text evidence="14 18">Involved in unsaturated fatty acids biosynthesis. Catalyzes the dehydration of short chain beta-hydroxyacyl-ACPs and long chain saturated and unsaturated beta-hydroxyacyl-ACPs.</text>
</comment>
<comment type="pathway">
    <text evidence="4 17">Glycolipid biosynthesis; lipid IV(A) biosynthesis; lipid IV(A) from (3R)-3-hydroxytetradecanoyl-[acyl-carrier-protein] and UDP-N-acetyl-alpha-D-glucosamine: step 2/6.</text>
</comment>
<keyword evidence="12 18" id="KW-0456">Lyase</keyword>
<dbReference type="HAMAP" id="MF_00388">
    <property type="entry name" value="LpxC"/>
    <property type="match status" value="1"/>
</dbReference>
<sequence length="470" mass="52225">MSKTSNKQRTIAKKVTLQGVGLHTGENVTMSFLPADENHGFAFKRIDLEGEPIIEADANYVVNTQRGTNLEKNGVKIHTSEHVLAALVGLDIDNVLIELDAPEPPIMDGSSKFFVEALEEAGIVEQEQEREEYVVKDVVSYKDETTGSEITIIPADEYQVTTMVDFGTKVLGTQNATLEKMSDFKEQISDSRTFSFLHELEMLLENGLIKGGDLNNAIVYVDKEISESTMKKLEKAFNKEKLSVKPNGILDNLTLHHPNEAARHKLLDVIGDLALAGTRIRGKVIANKPGHFVNTQFAKKLSKIIKIEKRNKVPSYDLNQEPLMDVNEIMARLPHRPPFLLVDKILELSDTHVVGVKNVTMNEPFFVGHFPGAPVMPGVLQVEAMAQTGGILVLSTVPDPENYLTFFMKIDKVKFKQQVVPGDTLIFKCDLISPIRRGICHMQAYAYANGKLVSEAELMAQIVKTKNTDS</sequence>
<dbReference type="SUPFAM" id="SSF54637">
    <property type="entry name" value="Thioesterase/thiol ester dehydrase-isomerase"/>
    <property type="match status" value="1"/>
</dbReference>
<evidence type="ECO:0000256" key="4">
    <source>
        <dbReference type="ARBA" id="ARBA00005002"/>
    </source>
</evidence>
<dbReference type="OrthoDB" id="9772788at2"/>
<evidence type="ECO:0000256" key="13">
    <source>
        <dbReference type="ARBA" id="ARBA00024535"/>
    </source>
</evidence>
<gene>
    <name evidence="18" type="primary">fabZ</name>
    <name evidence="17" type="synonym">lpxC</name>
    <name evidence="19" type="ORF">D2V08_16620</name>
</gene>
<proteinExistence type="inferred from homology"/>
<dbReference type="Gene3D" id="3.30.230.20">
    <property type="entry name" value="lpxc deacetylase, domain 1"/>
    <property type="match status" value="1"/>
</dbReference>
<feature type="binding site" evidence="17">
    <location>
        <position position="82"/>
    </location>
    <ligand>
        <name>Zn(2+)</name>
        <dbReference type="ChEBI" id="CHEBI:29105"/>
    </ligand>
</feature>